<sequence>MKPWILLSTLLLLVSCGRHEAASHKAAALSEAKVKVQGARLQPHTAAEEVVGTVRSKLRAMVEAKISGRLLEYTAIPGTKVKKGDLLARLENQEIQAKVDQAKAMLEQAQSDFSRQKQLIESKATARQDFDAADARVKVATASVSEAETMAGYARVTAPFDGVITRKLADVGDLAMPGKPLLEIEAPTSLRFEADLPEAMLDRVSMGAKMQVRIATLPQPLEAVVSEIAPVADPVSRTFLVKLDLPSAEGLRTGQFGRVAVPVAETKLLLVPAASVIRRGQMELLFVAKDGHALLRLVKTGKVLSDGIEILSGLEEGAQVVINDAAKLTDGQPVTIQP</sequence>
<dbReference type="GO" id="GO:0015562">
    <property type="term" value="F:efflux transmembrane transporter activity"/>
    <property type="evidence" value="ECO:0007669"/>
    <property type="project" value="TreeGrafter"/>
</dbReference>
<accession>A0A7W7YC72</accession>
<dbReference type="InterPro" id="IPR058625">
    <property type="entry name" value="MdtA-like_BSH"/>
</dbReference>
<dbReference type="Pfam" id="PF25876">
    <property type="entry name" value="HH_MFP_RND"/>
    <property type="match status" value="1"/>
</dbReference>
<dbReference type="InterPro" id="IPR006143">
    <property type="entry name" value="RND_pump_MFP"/>
</dbReference>
<dbReference type="Pfam" id="PF25989">
    <property type="entry name" value="YknX_C"/>
    <property type="match status" value="1"/>
</dbReference>
<dbReference type="PANTHER" id="PTHR30469">
    <property type="entry name" value="MULTIDRUG RESISTANCE PROTEIN MDTA"/>
    <property type="match status" value="1"/>
</dbReference>
<feature type="domain" description="CusB-like beta-barrel" evidence="6">
    <location>
        <begin position="193"/>
        <end position="260"/>
    </location>
</feature>
<comment type="caution">
    <text evidence="8">The sequence shown here is derived from an EMBL/GenBank/DDBJ whole genome shotgun (WGS) entry which is preliminary data.</text>
</comment>
<feature type="domain" description="YknX-like C-terminal permuted SH3-like" evidence="7">
    <location>
        <begin position="270"/>
        <end position="336"/>
    </location>
</feature>
<dbReference type="InterPro" id="IPR058624">
    <property type="entry name" value="MdtA-like_HH"/>
</dbReference>
<keyword evidence="2" id="KW-0175">Coiled coil</keyword>
<dbReference type="Gene3D" id="1.10.287.470">
    <property type="entry name" value="Helix hairpin bin"/>
    <property type="match status" value="1"/>
</dbReference>
<evidence type="ECO:0000256" key="3">
    <source>
        <dbReference type="SAM" id="SignalP"/>
    </source>
</evidence>
<name>A0A7W7YC72_9BACT</name>
<proteinExistence type="inferred from homology"/>
<dbReference type="InterPro" id="IPR058792">
    <property type="entry name" value="Beta-barrel_RND_2"/>
</dbReference>
<dbReference type="Gene3D" id="2.40.50.100">
    <property type="match status" value="1"/>
</dbReference>
<dbReference type="AlphaFoldDB" id="A0A7W7YC72"/>
<dbReference type="RefSeq" id="WP_184340360.1">
    <property type="nucleotide sequence ID" value="NZ_JACHIG010000006.1"/>
</dbReference>
<feature type="coiled-coil region" evidence="2">
    <location>
        <begin position="92"/>
        <end position="119"/>
    </location>
</feature>
<keyword evidence="9" id="KW-1185">Reference proteome</keyword>
<comment type="similarity">
    <text evidence="1">Belongs to the membrane fusion protein (MFP) (TC 8.A.1) family.</text>
</comment>
<dbReference type="PROSITE" id="PS51257">
    <property type="entry name" value="PROKAR_LIPOPROTEIN"/>
    <property type="match status" value="1"/>
</dbReference>
<dbReference type="EMBL" id="JACHIG010000006">
    <property type="protein sequence ID" value="MBB5033430.1"/>
    <property type="molecule type" value="Genomic_DNA"/>
</dbReference>
<dbReference type="InterPro" id="IPR058637">
    <property type="entry name" value="YknX-like_C"/>
</dbReference>
<evidence type="ECO:0000256" key="2">
    <source>
        <dbReference type="SAM" id="Coils"/>
    </source>
</evidence>
<dbReference type="GO" id="GO:1990281">
    <property type="term" value="C:efflux pump complex"/>
    <property type="evidence" value="ECO:0007669"/>
    <property type="project" value="TreeGrafter"/>
</dbReference>
<evidence type="ECO:0000256" key="1">
    <source>
        <dbReference type="ARBA" id="ARBA00009477"/>
    </source>
</evidence>
<organism evidence="8 9">
    <name type="scientific">Prosthecobacter vanneervenii</name>
    <dbReference type="NCBI Taxonomy" id="48466"/>
    <lineage>
        <taxon>Bacteria</taxon>
        <taxon>Pseudomonadati</taxon>
        <taxon>Verrucomicrobiota</taxon>
        <taxon>Verrucomicrobiia</taxon>
        <taxon>Verrucomicrobiales</taxon>
        <taxon>Verrucomicrobiaceae</taxon>
        <taxon>Prosthecobacter</taxon>
    </lineage>
</organism>
<evidence type="ECO:0000313" key="8">
    <source>
        <dbReference type="EMBL" id="MBB5033430.1"/>
    </source>
</evidence>
<dbReference type="Pfam" id="PF25954">
    <property type="entry name" value="Beta-barrel_RND_2"/>
    <property type="match status" value="1"/>
</dbReference>
<reference evidence="8 9" key="1">
    <citation type="submission" date="2020-08" db="EMBL/GenBank/DDBJ databases">
        <title>Genomic Encyclopedia of Type Strains, Phase IV (KMG-IV): sequencing the most valuable type-strain genomes for metagenomic binning, comparative biology and taxonomic classification.</title>
        <authorList>
            <person name="Goeker M."/>
        </authorList>
    </citation>
    <scope>NUCLEOTIDE SEQUENCE [LARGE SCALE GENOMIC DNA]</scope>
    <source>
        <strain evidence="8 9">DSM 12252</strain>
    </source>
</reference>
<dbReference type="Gene3D" id="2.40.420.20">
    <property type="match status" value="1"/>
</dbReference>
<gene>
    <name evidence="8" type="ORF">HNQ65_003018</name>
</gene>
<evidence type="ECO:0000313" key="9">
    <source>
        <dbReference type="Proteomes" id="UP000590740"/>
    </source>
</evidence>
<feature type="domain" description="Multidrug resistance protein MdtA-like barrel-sandwich hybrid" evidence="5">
    <location>
        <begin position="60"/>
        <end position="180"/>
    </location>
</feature>
<dbReference type="PANTHER" id="PTHR30469:SF38">
    <property type="entry name" value="HLYD FAMILY SECRETION PROTEIN"/>
    <property type="match status" value="1"/>
</dbReference>
<dbReference type="SUPFAM" id="SSF111369">
    <property type="entry name" value="HlyD-like secretion proteins"/>
    <property type="match status" value="1"/>
</dbReference>
<protein>
    <submittedName>
        <fullName evidence="8">RND family efflux transporter MFP subunit</fullName>
    </submittedName>
</protein>
<feature type="chain" id="PRO_5030910880" evidence="3">
    <location>
        <begin position="22"/>
        <end position="338"/>
    </location>
</feature>
<keyword evidence="3" id="KW-0732">Signal</keyword>
<evidence type="ECO:0000259" key="5">
    <source>
        <dbReference type="Pfam" id="PF25917"/>
    </source>
</evidence>
<dbReference type="Pfam" id="PF25917">
    <property type="entry name" value="BSH_RND"/>
    <property type="match status" value="1"/>
</dbReference>
<feature type="signal peptide" evidence="3">
    <location>
        <begin position="1"/>
        <end position="21"/>
    </location>
</feature>
<dbReference type="Proteomes" id="UP000590740">
    <property type="component" value="Unassembled WGS sequence"/>
</dbReference>
<evidence type="ECO:0000259" key="7">
    <source>
        <dbReference type="Pfam" id="PF25989"/>
    </source>
</evidence>
<dbReference type="NCBIfam" id="TIGR01730">
    <property type="entry name" value="RND_mfp"/>
    <property type="match status" value="1"/>
</dbReference>
<evidence type="ECO:0000259" key="4">
    <source>
        <dbReference type="Pfam" id="PF25876"/>
    </source>
</evidence>
<feature type="domain" description="Multidrug resistance protein MdtA-like alpha-helical hairpin" evidence="4">
    <location>
        <begin position="93"/>
        <end position="149"/>
    </location>
</feature>
<evidence type="ECO:0000259" key="6">
    <source>
        <dbReference type="Pfam" id="PF25954"/>
    </source>
</evidence>
<dbReference type="Gene3D" id="2.40.30.170">
    <property type="match status" value="1"/>
</dbReference>